<accession>A0A024FWX4</accession>
<dbReference type="EMBL" id="CAIX01000575">
    <property type="protein sequence ID" value="CCI11164.1"/>
    <property type="molecule type" value="Genomic_DNA"/>
</dbReference>
<reference evidence="1 2" key="1">
    <citation type="submission" date="2012-05" db="EMBL/GenBank/DDBJ databases">
        <title>Recombination and specialization in a pathogen metapopulation.</title>
        <authorList>
            <person name="Gardiner A."/>
            <person name="Kemen E."/>
            <person name="Schultz-Larsen T."/>
            <person name="MacLean D."/>
            <person name="Van Oosterhout C."/>
            <person name="Jones J.D.G."/>
        </authorList>
    </citation>
    <scope>NUCLEOTIDE SEQUENCE [LARGE SCALE GENOMIC DNA]</scope>
    <source>
        <strain evidence="1 2">Ac Nc2</strain>
    </source>
</reference>
<evidence type="ECO:0000313" key="1">
    <source>
        <dbReference type="EMBL" id="CCI11164.1"/>
    </source>
</evidence>
<organism evidence="1 2">
    <name type="scientific">Albugo candida</name>
    <dbReference type="NCBI Taxonomy" id="65357"/>
    <lineage>
        <taxon>Eukaryota</taxon>
        <taxon>Sar</taxon>
        <taxon>Stramenopiles</taxon>
        <taxon>Oomycota</taxon>
        <taxon>Peronosporomycetes</taxon>
        <taxon>Albuginales</taxon>
        <taxon>Albuginaceae</taxon>
        <taxon>Albugo</taxon>
    </lineage>
</organism>
<keyword evidence="2" id="KW-1185">Reference proteome</keyword>
<sequence length="122" mass="13936">MTEHNRTAAPKGYIAVTTFAYKYRDDRRDVRCRCGSKGDAEGEGQFAVSLFFFCATIFITDCFSCNTSSKMASFLHSGRSMTVAFYLFSAAANQTFLLRSHKSLFWQHHRKHELRKAEANDN</sequence>
<comment type="caution">
    <text evidence="1">The sequence shown here is derived from an EMBL/GenBank/DDBJ whole genome shotgun (WGS) entry which is preliminary data.</text>
</comment>
<dbReference type="AlphaFoldDB" id="A0A024FWX4"/>
<proteinExistence type="predicted"/>
<dbReference type="InParanoid" id="A0A024FWX4"/>
<dbReference type="Proteomes" id="UP000053237">
    <property type="component" value="Unassembled WGS sequence"/>
</dbReference>
<name>A0A024FWX4_9STRA</name>
<gene>
    <name evidence="1" type="ORF">BN9_124760</name>
</gene>
<evidence type="ECO:0000313" key="2">
    <source>
        <dbReference type="Proteomes" id="UP000053237"/>
    </source>
</evidence>
<protein>
    <submittedName>
        <fullName evidence="1">Uncharacterized protein</fullName>
    </submittedName>
</protein>